<evidence type="ECO:0000313" key="1">
    <source>
        <dbReference type="EMBL" id="DAD79318.1"/>
    </source>
</evidence>
<proteinExistence type="predicted"/>
<sequence>MDEKKTRPQDKWDMKAGVSAKTYKVNTAVAEEFKKVCKELHLSQGPELTKLMQQFIEENR</sequence>
<protein>
    <submittedName>
        <fullName evidence="1">Antitoxin</fullName>
    </submittedName>
</protein>
<name>A0A8S5MAR2_9CAUD</name>
<accession>A0A8S5MAR2</accession>
<dbReference type="EMBL" id="BK014863">
    <property type="protein sequence ID" value="DAD79318.1"/>
    <property type="molecule type" value="Genomic_DNA"/>
</dbReference>
<reference evidence="1" key="1">
    <citation type="journal article" date="2021" name="Proc. Natl. Acad. Sci. U.S.A.">
        <title>A Catalog of Tens of Thousands of Viruses from Human Metagenomes Reveals Hidden Associations with Chronic Diseases.</title>
        <authorList>
            <person name="Tisza M.J."/>
            <person name="Buck C.B."/>
        </authorList>
    </citation>
    <scope>NUCLEOTIDE SEQUENCE</scope>
    <source>
        <strain evidence="1">CtNQr16</strain>
    </source>
</reference>
<organism evidence="1">
    <name type="scientific">Myoviridae sp. ctNQr16</name>
    <dbReference type="NCBI Taxonomy" id="2826644"/>
    <lineage>
        <taxon>Viruses</taxon>
        <taxon>Duplodnaviria</taxon>
        <taxon>Heunggongvirae</taxon>
        <taxon>Uroviricota</taxon>
        <taxon>Caudoviricetes</taxon>
    </lineage>
</organism>